<reference evidence="2 3" key="1">
    <citation type="journal article" date="2014" name="PLoS Genet.">
        <title>The Genome of Spironucleus salmonicida Highlights a Fish Pathogen Adapted to Fluctuating Environments.</title>
        <authorList>
            <person name="Xu F."/>
            <person name="Jerlstrom-Hultqvist J."/>
            <person name="Einarsson E."/>
            <person name="Astvaldsson A."/>
            <person name="Svard S.G."/>
            <person name="Andersson J.O."/>
        </authorList>
    </citation>
    <scope>NUCLEOTIDE SEQUENCE [LARGE SCALE GENOMIC DNA]</scope>
    <source>
        <strain evidence="2 3">ATCC 50377</strain>
    </source>
</reference>
<evidence type="ECO:0008006" key="4">
    <source>
        <dbReference type="Google" id="ProtNLM"/>
    </source>
</evidence>
<dbReference type="EMBL" id="AUWU02000005">
    <property type="protein sequence ID" value="KAH0572659.1"/>
    <property type="molecule type" value="Genomic_DNA"/>
</dbReference>
<dbReference type="AlphaFoldDB" id="A0A9P8RX58"/>
<keyword evidence="3" id="KW-1185">Reference proteome</keyword>
<feature type="transmembrane region" description="Helical" evidence="1">
    <location>
        <begin position="79"/>
        <end position="106"/>
    </location>
</feature>
<dbReference type="GeneID" id="94298793"/>
<keyword evidence="1" id="KW-0472">Membrane</keyword>
<evidence type="ECO:0000313" key="2">
    <source>
        <dbReference type="EMBL" id="KAH0572659.1"/>
    </source>
</evidence>
<keyword evidence="1" id="KW-0812">Transmembrane</keyword>
<sequence length="121" mass="14041">MNQANMSILIPQLEQLPDIIESTSTKMEYALQDFQETKEFQLFYKSQILFCMGLLIYISTVALKYSIKFDILMQFTVQMSLFAFIALIIISGIIITLDFISTYFHLRIDVKQIVKIILGIK</sequence>
<proteinExistence type="predicted"/>
<keyword evidence="1" id="KW-1133">Transmembrane helix</keyword>
<name>A0A9P8RX58_9EUKA</name>
<evidence type="ECO:0000256" key="1">
    <source>
        <dbReference type="SAM" id="Phobius"/>
    </source>
</evidence>
<dbReference type="Proteomes" id="UP000018208">
    <property type="component" value="Unassembled WGS sequence"/>
</dbReference>
<comment type="caution">
    <text evidence="2">The sequence shown here is derived from an EMBL/GenBank/DDBJ whole genome shotgun (WGS) entry which is preliminary data.</text>
</comment>
<organism evidence="2 3">
    <name type="scientific">Spironucleus salmonicida</name>
    <dbReference type="NCBI Taxonomy" id="348837"/>
    <lineage>
        <taxon>Eukaryota</taxon>
        <taxon>Metamonada</taxon>
        <taxon>Diplomonadida</taxon>
        <taxon>Hexamitidae</taxon>
        <taxon>Hexamitinae</taxon>
        <taxon>Spironucleus</taxon>
    </lineage>
</organism>
<gene>
    <name evidence="2" type="ORF">SS50377_24770</name>
</gene>
<dbReference type="KEGG" id="ssao:94298793"/>
<accession>A0A9P8RX58</accession>
<feature type="transmembrane region" description="Helical" evidence="1">
    <location>
        <begin position="48"/>
        <end position="67"/>
    </location>
</feature>
<protein>
    <recommendedName>
        <fullName evidence="4">Transmembrane protein</fullName>
    </recommendedName>
</protein>
<evidence type="ECO:0000313" key="3">
    <source>
        <dbReference type="Proteomes" id="UP000018208"/>
    </source>
</evidence>
<dbReference type="RefSeq" id="XP_067763432.1">
    <property type="nucleotide sequence ID" value="XM_067908611.1"/>
</dbReference>